<sequence>MYADFQSFSQVIPCITFYEMEAQVQQVYTLPKFREFMEELTGKMYCKVIDTRDGTEVVEYDVQARTLVGGFRKIQVFTVSFHIQEHDFLCSCHMFEFRGILCRHALHVLIEEYDVDSLPEKYILRRWRKDVKRCHSRCKITYNGWIATAEQKKYDELQNLFSKVADLGATDDERYNRYKEWVENELKLEHIKIQNFGSGKIVKSTQQSDSPRIIDCAENASEEVGDPLCKAPKGRPRIHPYAKTYGKGKRAPQPIRKNKENMSDHDLSQQRPRRGSKKQKTPKEKVSEIPTPSPSPAQMRNNSYICPPQASTDQFGFWGGSTFAMNVPYVYGMPRPPTQLLGSFNFWHE</sequence>
<evidence type="ECO:0000256" key="3">
    <source>
        <dbReference type="ARBA" id="ARBA00022771"/>
    </source>
</evidence>
<comment type="function">
    <text evidence="6">Putative transcription activator involved in regulating light control of development.</text>
</comment>
<evidence type="ECO:0000256" key="6">
    <source>
        <dbReference type="RuleBase" id="RU367018"/>
    </source>
</evidence>
<feature type="compositionally biased region" description="Basic residues" evidence="7">
    <location>
        <begin position="271"/>
        <end position="280"/>
    </location>
</feature>
<gene>
    <name evidence="9" type="ORF">M6B38_416820</name>
</gene>
<proteinExistence type="inferred from homology"/>
<comment type="caution">
    <text evidence="9">The sequence shown here is derived from an EMBL/GenBank/DDBJ whole genome shotgun (WGS) entry which is preliminary data.</text>
</comment>
<keyword evidence="2 6" id="KW-0479">Metal-binding</keyword>
<dbReference type="InterPro" id="IPR006564">
    <property type="entry name" value="Znf_PMZ"/>
</dbReference>
<dbReference type="PROSITE" id="PS50966">
    <property type="entry name" value="ZF_SWIM"/>
    <property type="match status" value="1"/>
</dbReference>
<accession>A0AAX6FJ97</accession>
<keyword evidence="6" id="KW-0539">Nucleus</keyword>
<dbReference type="EMBL" id="JANAVB010028198">
    <property type="protein sequence ID" value="KAJ6816450.1"/>
    <property type="molecule type" value="Genomic_DNA"/>
</dbReference>
<dbReference type="PANTHER" id="PTHR31669">
    <property type="entry name" value="PROTEIN FAR1-RELATED SEQUENCE 10-RELATED"/>
    <property type="match status" value="1"/>
</dbReference>
<organism evidence="9 10">
    <name type="scientific">Iris pallida</name>
    <name type="common">Sweet iris</name>
    <dbReference type="NCBI Taxonomy" id="29817"/>
    <lineage>
        <taxon>Eukaryota</taxon>
        <taxon>Viridiplantae</taxon>
        <taxon>Streptophyta</taxon>
        <taxon>Embryophyta</taxon>
        <taxon>Tracheophyta</taxon>
        <taxon>Spermatophyta</taxon>
        <taxon>Magnoliopsida</taxon>
        <taxon>Liliopsida</taxon>
        <taxon>Asparagales</taxon>
        <taxon>Iridaceae</taxon>
        <taxon>Iridoideae</taxon>
        <taxon>Irideae</taxon>
        <taxon>Iris</taxon>
    </lineage>
</organism>
<dbReference type="Pfam" id="PF04434">
    <property type="entry name" value="SWIM"/>
    <property type="match status" value="1"/>
</dbReference>
<dbReference type="Proteomes" id="UP001140949">
    <property type="component" value="Unassembled WGS sequence"/>
</dbReference>
<protein>
    <recommendedName>
        <fullName evidence="6">Protein FAR1-RELATED SEQUENCE</fullName>
    </recommendedName>
</protein>
<feature type="compositionally biased region" description="Basic residues" evidence="7">
    <location>
        <begin position="232"/>
        <end position="250"/>
    </location>
</feature>
<feature type="region of interest" description="Disordered" evidence="7">
    <location>
        <begin position="225"/>
        <end position="306"/>
    </location>
</feature>
<keyword evidence="3 5" id="KW-0863">Zinc-finger</keyword>
<dbReference type="GO" id="GO:0005634">
    <property type="term" value="C:nucleus"/>
    <property type="evidence" value="ECO:0007669"/>
    <property type="project" value="UniProtKB-SubCell"/>
</dbReference>
<reference evidence="9" key="1">
    <citation type="journal article" date="2023" name="GigaByte">
        <title>Genome assembly of the bearded iris, Iris pallida Lam.</title>
        <authorList>
            <person name="Bruccoleri R.E."/>
            <person name="Oakeley E.J."/>
            <person name="Faust A.M.E."/>
            <person name="Altorfer M."/>
            <person name="Dessus-Babus S."/>
            <person name="Burckhardt D."/>
            <person name="Oertli M."/>
            <person name="Naumann U."/>
            <person name="Petersen F."/>
            <person name="Wong J."/>
        </authorList>
    </citation>
    <scope>NUCLEOTIDE SEQUENCE</scope>
    <source>
        <strain evidence="9">GSM-AAB239-AS_SAM_17_03QT</strain>
    </source>
</reference>
<feature type="domain" description="SWIM-type" evidence="8">
    <location>
        <begin position="77"/>
        <end position="113"/>
    </location>
</feature>
<evidence type="ECO:0000313" key="10">
    <source>
        <dbReference type="Proteomes" id="UP001140949"/>
    </source>
</evidence>
<evidence type="ECO:0000256" key="5">
    <source>
        <dbReference type="PROSITE-ProRule" id="PRU00325"/>
    </source>
</evidence>
<dbReference type="GO" id="GO:0006355">
    <property type="term" value="P:regulation of DNA-templated transcription"/>
    <property type="evidence" value="ECO:0007669"/>
    <property type="project" value="UniProtKB-UniRule"/>
</dbReference>
<name>A0AAX6FJ97_IRIPA</name>
<comment type="subcellular location">
    <subcellularLocation>
        <location evidence="6">Nucleus</location>
    </subcellularLocation>
</comment>
<dbReference type="SMART" id="SM00575">
    <property type="entry name" value="ZnF_PMZ"/>
    <property type="match status" value="1"/>
</dbReference>
<dbReference type="InterPro" id="IPR031052">
    <property type="entry name" value="FHY3/FAR1"/>
</dbReference>
<feature type="compositionally biased region" description="Polar residues" evidence="7">
    <location>
        <begin position="296"/>
        <end position="306"/>
    </location>
</feature>
<dbReference type="PANTHER" id="PTHR31669:SF283">
    <property type="entry name" value="PROTEIN FAR1-RELATED SEQUENCE"/>
    <property type="match status" value="1"/>
</dbReference>
<dbReference type="AlphaFoldDB" id="A0AAX6FJ97"/>
<reference evidence="9" key="2">
    <citation type="submission" date="2023-04" db="EMBL/GenBank/DDBJ databases">
        <authorList>
            <person name="Bruccoleri R.E."/>
            <person name="Oakeley E.J."/>
            <person name="Faust A.-M."/>
            <person name="Dessus-Babus S."/>
            <person name="Altorfer M."/>
            <person name="Burckhardt D."/>
            <person name="Oertli M."/>
            <person name="Naumann U."/>
            <person name="Petersen F."/>
            <person name="Wong J."/>
        </authorList>
    </citation>
    <scope>NUCLEOTIDE SEQUENCE</scope>
    <source>
        <strain evidence="9">GSM-AAB239-AS_SAM_17_03QT</strain>
        <tissue evidence="9">Leaf</tissue>
    </source>
</reference>
<evidence type="ECO:0000256" key="4">
    <source>
        <dbReference type="ARBA" id="ARBA00022833"/>
    </source>
</evidence>
<evidence type="ECO:0000313" key="9">
    <source>
        <dbReference type="EMBL" id="KAJ6816450.1"/>
    </source>
</evidence>
<dbReference type="InterPro" id="IPR007527">
    <property type="entry name" value="Znf_SWIM"/>
</dbReference>
<comment type="similarity">
    <text evidence="1 6">Belongs to the FHY3/FAR1 family.</text>
</comment>
<evidence type="ECO:0000256" key="2">
    <source>
        <dbReference type="ARBA" id="ARBA00022723"/>
    </source>
</evidence>
<dbReference type="GO" id="GO:0008270">
    <property type="term" value="F:zinc ion binding"/>
    <property type="evidence" value="ECO:0007669"/>
    <property type="project" value="UniProtKB-UniRule"/>
</dbReference>
<keyword evidence="4 6" id="KW-0862">Zinc</keyword>
<feature type="compositionally biased region" description="Basic and acidic residues" evidence="7">
    <location>
        <begin position="257"/>
        <end position="268"/>
    </location>
</feature>
<evidence type="ECO:0000259" key="8">
    <source>
        <dbReference type="PROSITE" id="PS50966"/>
    </source>
</evidence>
<keyword evidence="10" id="KW-1185">Reference proteome</keyword>
<evidence type="ECO:0000256" key="1">
    <source>
        <dbReference type="ARBA" id="ARBA00005889"/>
    </source>
</evidence>
<evidence type="ECO:0000256" key="7">
    <source>
        <dbReference type="SAM" id="MobiDB-lite"/>
    </source>
</evidence>